<name>A0A914XQB5_9BILA</name>
<feature type="transmembrane region" description="Helical" evidence="1">
    <location>
        <begin position="49"/>
        <end position="69"/>
    </location>
</feature>
<dbReference type="AlphaFoldDB" id="A0A914XQB5"/>
<keyword evidence="2" id="KW-1185">Reference proteome</keyword>
<keyword evidence="1" id="KW-0812">Transmembrane</keyword>
<proteinExistence type="predicted"/>
<sequence>IAGEQGKKCESETVDILHLRTTVDVEWCFFSSSPSAIKRKRLRGSAHRISLTQSLLILPLFFWLMLIGANHV</sequence>
<evidence type="ECO:0000256" key="1">
    <source>
        <dbReference type="SAM" id="Phobius"/>
    </source>
</evidence>
<evidence type="ECO:0000313" key="3">
    <source>
        <dbReference type="WBParaSite" id="PSAMB.scaffold9520size4882.g32505.t1"/>
    </source>
</evidence>
<keyword evidence="1" id="KW-0472">Membrane</keyword>
<accession>A0A914XQB5</accession>
<dbReference type="WBParaSite" id="PSAMB.scaffold9520size4882.g32505.t1">
    <property type="protein sequence ID" value="PSAMB.scaffold9520size4882.g32505.t1"/>
    <property type="gene ID" value="PSAMB.scaffold9520size4882.g32505"/>
</dbReference>
<dbReference type="Proteomes" id="UP000887566">
    <property type="component" value="Unplaced"/>
</dbReference>
<protein>
    <submittedName>
        <fullName evidence="3">Uncharacterized protein</fullName>
    </submittedName>
</protein>
<evidence type="ECO:0000313" key="2">
    <source>
        <dbReference type="Proteomes" id="UP000887566"/>
    </source>
</evidence>
<organism evidence="2 3">
    <name type="scientific">Plectus sambesii</name>
    <dbReference type="NCBI Taxonomy" id="2011161"/>
    <lineage>
        <taxon>Eukaryota</taxon>
        <taxon>Metazoa</taxon>
        <taxon>Ecdysozoa</taxon>
        <taxon>Nematoda</taxon>
        <taxon>Chromadorea</taxon>
        <taxon>Plectida</taxon>
        <taxon>Plectina</taxon>
        <taxon>Plectoidea</taxon>
        <taxon>Plectidae</taxon>
        <taxon>Plectus</taxon>
    </lineage>
</organism>
<keyword evidence="1" id="KW-1133">Transmembrane helix</keyword>
<reference evidence="3" key="1">
    <citation type="submission" date="2022-11" db="UniProtKB">
        <authorList>
            <consortium name="WormBaseParasite"/>
        </authorList>
    </citation>
    <scope>IDENTIFICATION</scope>
</reference>